<proteinExistence type="predicted"/>
<comment type="caution">
    <text evidence="2">The sequence shown here is derived from an EMBL/GenBank/DDBJ whole genome shotgun (WGS) entry which is preliminary data.</text>
</comment>
<keyword evidence="3" id="KW-1185">Reference proteome</keyword>
<name>K0SLA0_THAOC</name>
<feature type="non-terminal residue" evidence="2">
    <location>
        <position position="313"/>
    </location>
</feature>
<dbReference type="EMBL" id="AGNL01013653">
    <property type="protein sequence ID" value="EJK67118.1"/>
    <property type="molecule type" value="Genomic_DNA"/>
</dbReference>
<feature type="compositionally biased region" description="Polar residues" evidence="1">
    <location>
        <begin position="128"/>
        <end position="148"/>
    </location>
</feature>
<organism evidence="2 3">
    <name type="scientific">Thalassiosira oceanica</name>
    <name type="common">Marine diatom</name>
    <dbReference type="NCBI Taxonomy" id="159749"/>
    <lineage>
        <taxon>Eukaryota</taxon>
        <taxon>Sar</taxon>
        <taxon>Stramenopiles</taxon>
        <taxon>Ochrophyta</taxon>
        <taxon>Bacillariophyta</taxon>
        <taxon>Coscinodiscophyceae</taxon>
        <taxon>Thalassiosirophycidae</taxon>
        <taxon>Thalassiosirales</taxon>
        <taxon>Thalassiosiraceae</taxon>
        <taxon>Thalassiosira</taxon>
    </lineage>
</organism>
<reference evidence="2 3" key="1">
    <citation type="journal article" date="2012" name="Genome Biol.">
        <title>Genome and low-iron response of an oceanic diatom adapted to chronic iron limitation.</title>
        <authorList>
            <person name="Lommer M."/>
            <person name="Specht M."/>
            <person name="Roy A.S."/>
            <person name="Kraemer L."/>
            <person name="Andreson R."/>
            <person name="Gutowska M.A."/>
            <person name="Wolf J."/>
            <person name="Bergner S.V."/>
            <person name="Schilhabel M.B."/>
            <person name="Klostermeier U.C."/>
            <person name="Beiko R.G."/>
            <person name="Rosenstiel P."/>
            <person name="Hippler M."/>
            <person name="Laroche J."/>
        </authorList>
    </citation>
    <scope>NUCLEOTIDE SEQUENCE [LARGE SCALE GENOMIC DNA]</scope>
    <source>
        <strain evidence="2 3">CCMP1005</strain>
    </source>
</reference>
<dbReference type="AlphaFoldDB" id="K0SLA0"/>
<sequence length="313" mass="34404">MPKVPKKVCQMVGTEHGIMLRALAGGASLVRSTRAQRAPHLLKHASGPRQQAGHGTRVRLAKVNDVATFHSDVATFHSDVATFHSDVATFVARVRPAASAVDFISAVVLCTPWRLQQDPKEELADPTAQPSSKRSKTSGSHPKQKQAQSVDFREVFIQKLTTPEVSHLFEASADPRIAECNVFSKTKYRIRAGTLVTCMPIVGGKVGHSIDLNAMAIVTEVDAGKGRVVLCNRMELYDDNHVGENALEALGCNRKVMLYALDKDGVLQHASNKEFVEFDRLYLETSKLKDGTYKSVDAIINHIFAKRKFDANM</sequence>
<protein>
    <submittedName>
        <fullName evidence="2">Uncharacterized protein</fullName>
    </submittedName>
</protein>
<gene>
    <name evidence="2" type="ORF">THAOC_11889</name>
</gene>
<evidence type="ECO:0000256" key="1">
    <source>
        <dbReference type="SAM" id="MobiDB-lite"/>
    </source>
</evidence>
<accession>K0SLA0</accession>
<dbReference type="Proteomes" id="UP000266841">
    <property type="component" value="Unassembled WGS sequence"/>
</dbReference>
<evidence type="ECO:0000313" key="2">
    <source>
        <dbReference type="EMBL" id="EJK67118.1"/>
    </source>
</evidence>
<feature type="region of interest" description="Disordered" evidence="1">
    <location>
        <begin position="119"/>
        <end position="148"/>
    </location>
</feature>
<evidence type="ECO:0000313" key="3">
    <source>
        <dbReference type="Proteomes" id="UP000266841"/>
    </source>
</evidence>